<dbReference type="OrthoDB" id="7538213at2"/>
<sequence length="439" mass="47399">MAAETRAGALQNSLLRYAAPILLALGFLIRCVWLWRHGFDYAVGEAANVAISIARDGTFADTFARGSGLSAHFTPSMTLVAGGAYAVFGVRTGAAELVLATLSIGLSLTSGYLWYRVVREIGAPRSAALVALALFCLLPMNFGLEVIAFRAWEGALAAAGAALCLLITLRLDRSVAPTWKGFTGLAIACALTFFVNQAIGLAVYGAMGLLLLRRFAVRRWPAAIGIAALCLIAALTPWTVRNAVVFDRFIPLRSNLGLELALANSPAATTGEDEHANFLARLRTIHPLESESAFRTMERAGGEIPYADALGKEAKAWIAENPGQFAALCLHHLREFYFPPAWQWNIYTEGAQAVGLRQALVWALSVLGLLGALLLPKIYGSRALYPAIFVLAPALPYLIVQPILRYRYLIFSPMLFCATILLAWIVIRALSRARPQPAG</sequence>
<evidence type="ECO:0000313" key="3">
    <source>
        <dbReference type="Proteomes" id="UP000033202"/>
    </source>
</evidence>
<gene>
    <name evidence="2" type="ORF">SCH01S_35_00750</name>
</gene>
<dbReference type="RefSeq" id="WP_046348450.1">
    <property type="nucleotide sequence ID" value="NZ_BBWU01000035.1"/>
</dbReference>
<proteinExistence type="predicted"/>
<accession>A0A0E9MR74</accession>
<dbReference type="EMBL" id="BBWU01000035">
    <property type="protein sequence ID" value="GAO39640.1"/>
    <property type="molecule type" value="Genomic_DNA"/>
</dbReference>
<name>A0A0E9MR74_9SPHN</name>
<keyword evidence="1" id="KW-0812">Transmembrane</keyword>
<reference evidence="2 3" key="1">
    <citation type="submission" date="2015-04" db="EMBL/GenBank/DDBJ databases">
        <title>Whole genome shotgun sequence of Sphingomonas changbaiensis NBRC 104936.</title>
        <authorList>
            <person name="Katano-Makiyama Y."/>
            <person name="Hosoyama A."/>
            <person name="Hashimoto M."/>
            <person name="Noguchi M."/>
            <person name="Tsuchikane K."/>
            <person name="Ohji S."/>
            <person name="Yamazoe A."/>
            <person name="Ichikawa N."/>
            <person name="Kimura A."/>
            <person name="Fujita N."/>
        </authorList>
    </citation>
    <scope>NUCLEOTIDE SEQUENCE [LARGE SCALE GENOMIC DNA]</scope>
    <source>
        <strain evidence="2 3">NBRC 104936</strain>
    </source>
</reference>
<feature type="transmembrane region" description="Helical" evidence="1">
    <location>
        <begin position="406"/>
        <end position="427"/>
    </location>
</feature>
<evidence type="ECO:0000313" key="2">
    <source>
        <dbReference type="EMBL" id="GAO39640.1"/>
    </source>
</evidence>
<feature type="transmembrane region" description="Helical" evidence="1">
    <location>
        <begin position="183"/>
        <end position="210"/>
    </location>
</feature>
<feature type="transmembrane region" description="Helical" evidence="1">
    <location>
        <begin position="127"/>
        <end position="144"/>
    </location>
</feature>
<dbReference type="STRING" id="1219043.SCH01S_35_00750"/>
<feature type="transmembrane region" description="Helical" evidence="1">
    <location>
        <begin position="383"/>
        <end position="400"/>
    </location>
</feature>
<feature type="transmembrane region" description="Helical" evidence="1">
    <location>
        <begin position="151"/>
        <end position="171"/>
    </location>
</feature>
<dbReference type="AlphaFoldDB" id="A0A0E9MR74"/>
<keyword evidence="1" id="KW-1133">Transmembrane helix</keyword>
<feature type="transmembrane region" description="Helical" evidence="1">
    <location>
        <begin position="97"/>
        <end position="115"/>
    </location>
</feature>
<protein>
    <recommendedName>
        <fullName evidence="4">Glycosyltransferase RgtA/B/C/D-like domain-containing protein</fullName>
    </recommendedName>
</protein>
<feature type="transmembrane region" description="Helical" evidence="1">
    <location>
        <begin position="359"/>
        <end position="376"/>
    </location>
</feature>
<feature type="transmembrane region" description="Helical" evidence="1">
    <location>
        <begin position="222"/>
        <end position="240"/>
    </location>
</feature>
<organism evidence="2 3">
    <name type="scientific">Sphingomonas changbaiensis NBRC 104936</name>
    <dbReference type="NCBI Taxonomy" id="1219043"/>
    <lineage>
        <taxon>Bacteria</taxon>
        <taxon>Pseudomonadati</taxon>
        <taxon>Pseudomonadota</taxon>
        <taxon>Alphaproteobacteria</taxon>
        <taxon>Sphingomonadales</taxon>
        <taxon>Sphingomonadaceae</taxon>
        <taxon>Sphingomonas</taxon>
    </lineage>
</organism>
<evidence type="ECO:0000256" key="1">
    <source>
        <dbReference type="SAM" id="Phobius"/>
    </source>
</evidence>
<dbReference type="Proteomes" id="UP000033202">
    <property type="component" value="Unassembled WGS sequence"/>
</dbReference>
<feature type="transmembrane region" description="Helical" evidence="1">
    <location>
        <begin position="14"/>
        <end position="35"/>
    </location>
</feature>
<keyword evidence="1" id="KW-0472">Membrane</keyword>
<evidence type="ECO:0008006" key="4">
    <source>
        <dbReference type="Google" id="ProtNLM"/>
    </source>
</evidence>
<keyword evidence="3" id="KW-1185">Reference proteome</keyword>
<comment type="caution">
    <text evidence="2">The sequence shown here is derived from an EMBL/GenBank/DDBJ whole genome shotgun (WGS) entry which is preliminary data.</text>
</comment>